<dbReference type="Gene3D" id="3.40.50.1010">
    <property type="entry name" value="5'-nuclease"/>
    <property type="match status" value="1"/>
</dbReference>
<accession>A0A8H4W9N2</accession>
<dbReference type="Pfam" id="PF20150">
    <property type="entry name" value="2EXR"/>
    <property type="match status" value="1"/>
</dbReference>
<reference evidence="4 5" key="1">
    <citation type="submission" date="2020-03" db="EMBL/GenBank/DDBJ databases">
        <title>Draft Genome Sequence of Cudoniella acicularis.</title>
        <authorList>
            <person name="Buettner E."/>
            <person name="Kellner H."/>
        </authorList>
    </citation>
    <scope>NUCLEOTIDE SEQUENCE [LARGE SCALE GENOMIC DNA]</scope>
    <source>
        <strain evidence="4 5">DSM 108380</strain>
    </source>
</reference>
<evidence type="ECO:0000259" key="3">
    <source>
        <dbReference type="Pfam" id="PF20150"/>
    </source>
</evidence>
<evidence type="ECO:0000259" key="2">
    <source>
        <dbReference type="Pfam" id="PF12813"/>
    </source>
</evidence>
<dbReference type="OrthoDB" id="5297549at2759"/>
<comment type="caution">
    <text evidence="4">The sequence shown here is derived from an EMBL/GenBank/DDBJ whole genome shotgun (WGS) entry which is preliminary data.</text>
</comment>
<protein>
    <recommendedName>
        <fullName evidence="6">Asteroid domain-containing protein</fullName>
    </recommendedName>
</protein>
<dbReference type="EMBL" id="JAAMPI010000089">
    <property type="protein sequence ID" value="KAF4635984.1"/>
    <property type="molecule type" value="Genomic_DNA"/>
</dbReference>
<evidence type="ECO:0000313" key="5">
    <source>
        <dbReference type="Proteomes" id="UP000566819"/>
    </source>
</evidence>
<dbReference type="PANTHER" id="PTHR15665:SF1">
    <property type="entry name" value="PROTEIN ASTEROID HOMOLOG 1"/>
    <property type="match status" value="1"/>
</dbReference>
<evidence type="ECO:0000256" key="1">
    <source>
        <dbReference type="ARBA" id="ARBA00007398"/>
    </source>
</evidence>
<proteinExistence type="inferred from homology"/>
<organism evidence="4 5">
    <name type="scientific">Cudoniella acicularis</name>
    <dbReference type="NCBI Taxonomy" id="354080"/>
    <lineage>
        <taxon>Eukaryota</taxon>
        <taxon>Fungi</taxon>
        <taxon>Dikarya</taxon>
        <taxon>Ascomycota</taxon>
        <taxon>Pezizomycotina</taxon>
        <taxon>Leotiomycetes</taxon>
        <taxon>Helotiales</taxon>
        <taxon>Tricladiaceae</taxon>
        <taxon>Cudoniella</taxon>
    </lineage>
</organism>
<feature type="domain" description="Asteroid" evidence="2">
    <location>
        <begin position="148"/>
        <end position="404"/>
    </location>
</feature>
<dbReference type="SUPFAM" id="SSF88723">
    <property type="entry name" value="PIN domain-like"/>
    <property type="match status" value="1"/>
</dbReference>
<comment type="similarity">
    <text evidence="1">Belongs to the asteroid family.</text>
</comment>
<feature type="domain" description="2EXR" evidence="3">
    <location>
        <begin position="653"/>
        <end position="726"/>
    </location>
</feature>
<name>A0A8H4W9N2_9HELO</name>
<dbReference type="InterPro" id="IPR029060">
    <property type="entry name" value="PIN-like_dom_sf"/>
</dbReference>
<gene>
    <name evidence="4" type="ORF">G7Y89_g2110</name>
</gene>
<dbReference type="Pfam" id="PF12813">
    <property type="entry name" value="XPG_I_2"/>
    <property type="match status" value="1"/>
</dbReference>
<dbReference type="AlphaFoldDB" id="A0A8H4W9N2"/>
<dbReference type="InterPro" id="IPR026832">
    <property type="entry name" value="Asteroid"/>
</dbReference>
<dbReference type="PANTHER" id="PTHR15665">
    <property type="entry name" value="ASTEROID PROTEIN"/>
    <property type="match status" value="1"/>
</dbReference>
<dbReference type="Proteomes" id="UP000566819">
    <property type="component" value="Unassembled WGS sequence"/>
</dbReference>
<evidence type="ECO:0000313" key="4">
    <source>
        <dbReference type="EMBL" id="KAF4635984.1"/>
    </source>
</evidence>
<keyword evidence="5" id="KW-1185">Reference proteome</keyword>
<dbReference type="InterPro" id="IPR045518">
    <property type="entry name" value="2EXR"/>
</dbReference>
<evidence type="ECO:0008006" key="6">
    <source>
        <dbReference type="Google" id="ProtNLM"/>
    </source>
</evidence>
<dbReference type="InterPro" id="IPR039436">
    <property type="entry name" value="Asteroid_dom"/>
</dbReference>
<sequence length="986" mass="112704">MGIQRLVSSLCRFANTETLCNKEVVIDGPGFAHHVHYLCLSAESKARNPLEAAPSYDVLGTVAIAWLDALKTNNVSIRKIYFDGALPPAKRDVRVSRLISYTQQLSQYHKNYPTPYRVASANQDLELGVEVLFSRRNVPSRLTTLPAVPLLVPAVLEALLASERYKGITEVVPGEADLYCAQSVNNDGGVVLTGDSDLLIHGLGEKGAVMFFRDIEAVQIDGSESLRSPLFEPSAIVSRLGLPKSHGLHALAFELSLNGKKSFPQLLAQAKDLEAIKAYPEKYEAFEKEYHCSLGLPSAEAEDFETLRVLRTLEPRVSEFALQFKFLAGIAGQSSQNHSFDTAPHIFLPFLIDCPIRTNAWEISMSVRQLAYGLVNLIAPKNQQKRTVFEHKRQEGKSGGRELQLPNIAQIPEACNNLVILLEQLAAKLPMLSEKEVWIAVAVYQDFDWAHQNSKAVISQLVTAKPLVSEKEIDLNWDIVQLHAQILGSYQSFRIFKQLSSLVLSRNDANSLPPAIRKLYLRLETLPALSDIQDLHHAISLIQKIRNTVPQCRKMSTNNLMSLKTYKPSSYIYLGPKYLNLSLPVSSFTPCVRVQCSENSYHRKSFENDWNWSCDIGRSAKLEVEYRDKKEKQHAEHRAQIKAQIEAEGDVLFRRFNHLDQSLRNKIWKLALPDPIVHEVRFQKGIDIGGDWDGVSYPTLAPHPVLLRVCQESRAVALRYYTPFLDREPRYLPLGEKLEVDSEYSTDDWGEWDGLITSEDTPGFGTYNFKNDGGEANKEMVRIPFVKRNYIDLKNDSIYFSLKAISWLSPSDHPSMQSVFERLYDEHLNIPLDEQECAKVQHLAVDWEIFNHERFWPARGMEGKFEPLQKFLSLKTLTLVITDNEKATEFEYSHVRADQFPREGRITFAEEPNFEPLPHDRDDRSLLIVKLKLRHRTSHDGQMIRFEKFKKPVEQEIEDLFADESYRDWKRPMIVWRFIERDEKVW</sequence>